<feature type="compositionally biased region" description="Polar residues" evidence="9">
    <location>
        <begin position="739"/>
        <end position="773"/>
    </location>
</feature>
<feature type="region of interest" description="Disordered" evidence="9">
    <location>
        <begin position="509"/>
        <end position="614"/>
    </location>
</feature>
<feature type="region of interest" description="Disordered" evidence="9">
    <location>
        <begin position="859"/>
        <end position="878"/>
    </location>
</feature>
<evidence type="ECO:0000313" key="13">
    <source>
        <dbReference type="EMBL" id="KAG5422055.1"/>
    </source>
</evidence>
<evidence type="ECO:0000256" key="5">
    <source>
        <dbReference type="ARBA" id="ARBA00022771"/>
    </source>
</evidence>
<comment type="similarity">
    <text evidence="2">Belongs to the PIAS family.</text>
</comment>
<dbReference type="Proteomes" id="UP000669133">
    <property type="component" value="Unassembled WGS sequence"/>
</dbReference>
<gene>
    <name evidence="13" type="ORF">I9W82_001148</name>
</gene>
<feature type="compositionally biased region" description="Basic and acidic residues" evidence="9">
    <location>
        <begin position="551"/>
        <end position="562"/>
    </location>
</feature>
<feature type="compositionally biased region" description="Basic and acidic residues" evidence="9">
    <location>
        <begin position="1020"/>
        <end position="1033"/>
    </location>
</feature>
<dbReference type="OrthoDB" id="28127at2759"/>
<keyword evidence="6" id="KW-0833">Ubl conjugation pathway</keyword>
<dbReference type="InterPro" id="IPR003034">
    <property type="entry name" value="SAP_dom"/>
</dbReference>
<evidence type="ECO:0000256" key="6">
    <source>
        <dbReference type="ARBA" id="ARBA00022786"/>
    </source>
</evidence>
<feature type="compositionally biased region" description="Low complexity" evidence="9">
    <location>
        <begin position="514"/>
        <end position="523"/>
    </location>
</feature>
<dbReference type="PANTHER" id="PTHR10782">
    <property type="entry name" value="ZINC FINGER MIZ DOMAIN-CONTAINING PROTEIN"/>
    <property type="match status" value="1"/>
</dbReference>
<keyword evidence="14" id="KW-1185">Reference proteome</keyword>
<dbReference type="SMART" id="SM00513">
    <property type="entry name" value="SAP"/>
    <property type="match status" value="1"/>
</dbReference>
<evidence type="ECO:0000256" key="2">
    <source>
        <dbReference type="ARBA" id="ARBA00005383"/>
    </source>
</evidence>
<evidence type="ECO:0000256" key="8">
    <source>
        <dbReference type="PROSITE-ProRule" id="PRU00452"/>
    </source>
</evidence>
<dbReference type="PANTHER" id="PTHR10782:SF4">
    <property type="entry name" value="TONALLI, ISOFORM E"/>
    <property type="match status" value="1"/>
</dbReference>
<evidence type="ECO:0000256" key="3">
    <source>
        <dbReference type="ARBA" id="ARBA00022679"/>
    </source>
</evidence>
<dbReference type="UniPathway" id="UPA00886"/>
<feature type="compositionally biased region" description="Polar residues" evidence="9">
    <location>
        <begin position="1251"/>
        <end position="1279"/>
    </location>
</feature>
<dbReference type="InterPro" id="IPR023321">
    <property type="entry name" value="PINIT"/>
</dbReference>
<accession>A0A8H7ZKY7</accession>
<keyword evidence="5 8" id="KW-0863">Zinc-finger</keyword>
<feature type="domain" description="SAP" evidence="10">
    <location>
        <begin position="21"/>
        <end position="55"/>
    </location>
</feature>
<keyword evidence="7" id="KW-0862">Zinc</keyword>
<dbReference type="GO" id="GO:0061665">
    <property type="term" value="F:SUMO ligase activity"/>
    <property type="evidence" value="ECO:0007669"/>
    <property type="project" value="TreeGrafter"/>
</dbReference>
<feature type="domain" description="PINIT" evidence="12">
    <location>
        <begin position="103"/>
        <end position="264"/>
    </location>
</feature>
<dbReference type="PROSITE" id="PS51466">
    <property type="entry name" value="PINIT"/>
    <property type="match status" value="1"/>
</dbReference>
<evidence type="ECO:0000256" key="9">
    <source>
        <dbReference type="SAM" id="MobiDB-lite"/>
    </source>
</evidence>
<evidence type="ECO:0000256" key="1">
    <source>
        <dbReference type="ARBA" id="ARBA00004718"/>
    </source>
</evidence>
<dbReference type="Gene3D" id="3.30.40.10">
    <property type="entry name" value="Zinc/RING finger domain, C3HC4 (zinc finger)"/>
    <property type="match status" value="1"/>
</dbReference>
<feature type="compositionally biased region" description="Polar residues" evidence="9">
    <location>
        <begin position="868"/>
        <end position="877"/>
    </location>
</feature>
<comment type="caution">
    <text evidence="13">The sequence shown here is derived from an EMBL/GenBank/DDBJ whole genome shotgun (WGS) entry which is preliminary data.</text>
</comment>
<dbReference type="Pfam" id="PF14324">
    <property type="entry name" value="PINIT"/>
    <property type="match status" value="1"/>
</dbReference>
<keyword evidence="3" id="KW-0808">Transferase</keyword>
<dbReference type="InterPro" id="IPR013083">
    <property type="entry name" value="Znf_RING/FYVE/PHD"/>
</dbReference>
<comment type="pathway">
    <text evidence="1">Protein modification; protein sumoylation.</text>
</comment>
<protein>
    <submittedName>
        <fullName evidence="13">SIZ1</fullName>
    </submittedName>
</protein>
<feature type="compositionally biased region" description="Polar residues" evidence="9">
    <location>
        <begin position="589"/>
        <end position="608"/>
    </location>
</feature>
<reference evidence="13 14" key="1">
    <citation type="submission" date="2020-12" db="EMBL/GenBank/DDBJ databases">
        <title>Effect of drift, selection, and recombination on the evolution of hybrid genomes in Candida yeast pathogens.</title>
        <authorList>
            <person name="Mixao V."/>
            <person name="Ksiezopolska E."/>
            <person name="Saus E."/>
            <person name="Boekhout T."/>
            <person name="Gacser A."/>
            <person name="Gabaldon T."/>
        </authorList>
    </citation>
    <scope>NUCLEOTIDE SEQUENCE [LARGE SCALE GENOMIC DNA]</scope>
    <source>
        <strain evidence="13 14">BP57</strain>
    </source>
</reference>
<feature type="compositionally biased region" description="Basic and acidic residues" evidence="9">
    <location>
        <begin position="1343"/>
        <end position="1356"/>
    </location>
</feature>
<evidence type="ECO:0000256" key="7">
    <source>
        <dbReference type="ARBA" id="ARBA00022833"/>
    </source>
</evidence>
<proteinExistence type="inferred from homology"/>
<evidence type="ECO:0000313" key="14">
    <source>
        <dbReference type="Proteomes" id="UP000669133"/>
    </source>
</evidence>
<dbReference type="GO" id="GO:0008270">
    <property type="term" value="F:zinc ion binding"/>
    <property type="evidence" value="ECO:0007669"/>
    <property type="project" value="UniProtKB-KW"/>
</dbReference>
<sequence>METPIYLEFSQDDLNRTIRSIRKLSIADLRSFLYLLGLSMSGTKDQLFERVRLHFENKTNINEAARLAAIKDVLERIKTKGKLVSYNDLYNFYCSRGRSRRGTPSTSSPGLHSQDSIPDRDHDINFIDNPFFRAMKKIHVSPQACRPSKAKSKCRIDFVFNVEEHKWLKREDPNMRIYLVCGRKMEEGSASNDVEIEYPIPHNLYVNGQRVNKTYEGIRHKPGTAKPVDVTDLLLGPPKLNKIRMIYEDDTYTYYVYLYFVKIISLETVIKDIMKQPKIRKEDTTERIKKISIKSSSNGIETGNALLSLKDPYTFTRIKIPIKTIECEHLECFDLNYFMTQQQENPTWECPYCGASFEVSDLAICEYFEDILKKVDSDVDYVSIMKNGEWRLTDSDVTKQALKVEELEDVTEAEVSQTKVKLEPRKDATPPEFIFSTDEEGGENDSDEVEELSLATRATKLENSTEIIVKAGVEGTNRSSAEVFDNNSSQNSAPVLSNEIARVGGNTNEQNITSSLSESSLVSHGLTSAHTSPRDTRSSTRFQRHRLHKQREHEEQVAEHQQEPQSLAANPMNVSDSQEHSVSHRTPLLSDSANNKSSQPNNSTTTPALSGVDDLQRIQERYRTTLLTQGAISSTPTENTGSLLNDILRYGQSSIEKRISQIEGQQGIDQDGSSKGVLTAEQRRLQQNIQLLALQQDQTTMAHKQHSHLPGSSSHAHTSEVQHQKNINNSSKAIELKGQNSLQSPQNRLLRNKTPQIISTEVESGKTVATSKSPAKKSHSQSKDREPPRKAASKQKEQHVPHPKGELDSTDLFLQSLGLLPNGSIDTNAVNSRNGKSQLKDVNTLSPIHGLEAEPKRSNHVTNGFVEPSSTSGNGSRKVSHLVKESGRVSKVNGLQTNIREAPQGTRASPEKELSNAVAPTNPTTLAGKHAQSAHEKLQKQYSSLFIRTKRPHPPPERSSEKKTGSAKGNETIRSSSETVGAAMSPNSQSGESPGEGQTSEDHGDSDIDYLFVEDEEMSEVEKTSRPTEHAQSEDIYVNGSKKNGVAESTSHMQPRDQIVLGESELERHVARQMRSQVGGTVQNQLLNESIQNAAFTELQQTISQFESDTKRMLEYIEQDYASDPVQRDVILKHIANSREKDKVKVVDEFVNNYFDLVSKILPKSNGPEIAHKDSTPHESTNSMQTEDRNSHSLQDSNVPDSGMNHPQAGSHRESNLTGVKRAGSIDPNQSMLTHNLSNLNGDSLVPDSLPPSTLGSHPTSSFSPVAATLSSDTPTTQKNELKKGQFKIDESFFDDSKAPEYIPPADDMKENSTVFVNGKNNLQVQHVSMDVDFRSNAPNSEPDFKQTESLVEERETSPSKRRKLIELLECELGKGKLINKFLVFQDYTSEPDDMKQMEEAWVKGLQEREERINKIVFSGSSNDPIVLDSDSD</sequence>
<dbReference type="GeneID" id="93649777"/>
<dbReference type="InterPro" id="IPR004181">
    <property type="entry name" value="Znf_MIZ"/>
</dbReference>
<dbReference type="Pfam" id="PF02891">
    <property type="entry name" value="zf-MIZ"/>
    <property type="match status" value="1"/>
</dbReference>
<feature type="region of interest" description="Disordered" evidence="9">
    <location>
        <begin position="1336"/>
        <end position="1356"/>
    </location>
</feature>
<dbReference type="CDD" id="cd16650">
    <property type="entry name" value="SP-RING_PIAS-like"/>
    <property type="match status" value="1"/>
</dbReference>
<organism evidence="13 14">
    <name type="scientific">Candida metapsilosis</name>
    <dbReference type="NCBI Taxonomy" id="273372"/>
    <lineage>
        <taxon>Eukaryota</taxon>
        <taxon>Fungi</taxon>
        <taxon>Dikarya</taxon>
        <taxon>Ascomycota</taxon>
        <taxon>Saccharomycotina</taxon>
        <taxon>Pichiomycetes</taxon>
        <taxon>Debaryomycetaceae</taxon>
        <taxon>Candida/Lodderomyces clade</taxon>
        <taxon>Candida</taxon>
    </lineage>
</organism>
<evidence type="ECO:0000259" key="12">
    <source>
        <dbReference type="PROSITE" id="PS51466"/>
    </source>
</evidence>
<evidence type="ECO:0000256" key="4">
    <source>
        <dbReference type="ARBA" id="ARBA00022723"/>
    </source>
</evidence>
<keyword evidence="4" id="KW-0479">Metal-binding</keyword>
<dbReference type="PROSITE" id="PS51044">
    <property type="entry name" value="ZF_SP_RING"/>
    <property type="match status" value="1"/>
</dbReference>
<dbReference type="PROSITE" id="PS50800">
    <property type="entry name" value="SAP"/>
    <property type="match status" value="1"/>
</dbReference>
<dbReference type="GO" id="GO:0016925">
    <property type="term" value="P:protein sumoylation"/>
    <property type="evidence" value="ECO:0007669"/>
    <property type="project" value="UniProtKB-UniPathway"/>
</dbReference>
<feature type="compositionally biased region" description="Basic and acidic residues" evidence="9">
    <location>
        <begin position="954"/>
        <end position="964"/>
    </location>
</feature>
<feature type="region of interest" description="Disordered" evidence="9">
    <location>
        <begin position="1165"/>
        <end position="1284"/>
    </location>
</feature>
<dbReference type="Gene3D" id="2.60.120.780">
    <property type="entry name" value="PINIT domain"/>
    <property type="match status" value="1"/>
</dbReference>
<dbReference type="EMBL" id="JAEOAQ010000001">
    <property type="protein sequence ID" value="KAG5422055.1"/>
    <property type="molecule type" value="Genomic_DNA"/>
</dbReference>
<feature type="compositionally biased region" description="Basic and acidic residues" evidence="9">
    <location>
        <begin position="781"/>
        <end position="807"/>
    </location>
</feature>
<name>A0A8H7ZKY7_9ASCO</name>
<feature type="region of interest" description="Disordered" evidence="9">
    <location>
        <begin position="739"/>
        <end position="808"/>
    </location>
</feature>
<feature type="region of interest" description="Disordered" evidence="9">
    <location>
        <begin position="698"/>
        <end position="724"/>
    </location>
</feature>
<dbReference type="InterPro" id="IPR038654">
    <property type="entry name" value="PINIT_sf"/>
</dbReference>
<feature type="region of interest" description="Disordered" evidence="9">
    <location>
        <begin position="98"/>
        <end position="121"/>
    </location>
</feature>
<dbReference type="RefSeq" id="XP_067551171.1">
    <property type="nucleotide sequence ID" value="XM_067689863.1"/>
</dbReference>
<feature type="domain" description="SP-RING-type" evidence="11">
    <location>
        <begin position="296"/>
        <end position="377"/>
    </location>
</feature>
<feature type="compositionally biased region" description="Polar residues" evidence="9">
    <location>
        <begin position="967"/>
        <end position="998"/>
    </location>
</feature>
<feature type="region of interest" description="Disordered" evidence="9">
    <location>
        <begin position="894"/>
        <end position="1037"/>
    </location>
</feature>
<evidence type="ECO:0000259" key="11">
    <source>
        <dbReference type="PROSITE" id="PS51044"/>
    </source>
</evidence>
<evidence type="ECO:0000259" key="10">
    <source>
        <dbReference type="PROSITE" id="PS50800"/>
    </source>
</evidence>
<feature type="compositionally biased region" description="Polar residues" evidence="9">
    <location>
        <begin position="1227"/>
        <end position="1242"/>
    </location>
</feature>
<dbReference type="GO" id="GO:0000785">
    <property type="term" value="C:chromatin"/>
    <property type="evidence" value="ECO:0007669"/>
    <property type="project" value="TreeGrafter"/>
</dbReference>